<dbReference type="HOGENOM" id="CLU_2732490_0_0_7"/>
<comment type="caution">
    <text evidence="2">The sequence shown here is derived from an EMBL/GenBank/DDBJ whole genome shotgun (WGS) entry which is preliminary data.</text>
</comment>
<accession>W4L8L4</accession>
<dbReference type="AlphaFoldDB" id="W4L8L4"/>
<evidence type="ECO:0000259" key="1">
    <source>
        <dbReference type="Pfam" id="PF24696"/>
    </source>
</evidence>
<sequence>MAALEGLGQATILLGTSEFDQKTRQELQTMGFPADHYFCVPHNYAQLADEHFNELLDQLVQDIAALVGTAA</sequence>
<dbReference type="Pfam" id="PF24696">
    <property type="entry name" value="UGSC"/>
    <property type="match status" value="1"/>
</dbReference>
<dbReference type="InterPro" id="IPR057767">
    <property type="entry name" value="UGSC-like_dom"/>
</dbReference>
<protein>
    <recommendedName>
        <fullName evidence="1">UGSC-like domain-containing protein</fullName>
    </recommendedName>
</protein>
<organism evidence="2 3">
    <name type="scientific">Entotheonella factor</name>
    <dbReference type="NCBI Taxonomy" id="1429438"/>
    <lineage>
        <taxon>Bacteria</taxon>
        <taxon>Pseudomonadati</taxon>
        <taxon>Nitrospinota/Tectimicrobiota group</taxon>
        <taxon>Candidatus Tectimicrobiota</taxon>
        <taxon>Candidatus Entotheonellia</taxon>
        <taxon>Candidatus Entotheonellales</taxon>
        <taxon>Candidatus Entotheonellaceae</taxon>
        <taxon>Candidatus Entotheonella</taxon>
    </lineage>
</organism>
<feature type="domain" description="UGSC-like" evidence="1">
    <location>
        <begin position="3"/>
        <end position="67"/>
    </location>
</feature>
<gene>
    <name evidence="2" type="ORF">ETSY1_35240</name>
</gene>
<dbReference type="Proteomes" id="UP000019141">
    <property type="component" value="Unassembled WGS sequence"/>
</dbReference>
<proteinExistence type="predicted"/>
<keyword evidence="3" id="KW-1185">Reference proteome</keyword>
<reference evidence="2 3" key="1">
    <citation type="journal article" date="2014" name="Nature">
        <title>An environmental bacterial taxon with a large and distinct metabolic repertoire.</title>
        <authorList>
            <person name="Wilson M.C."/>
            <person name="Mori T."/>
            <person name="Ruckert C."/>
            <person name="Uria A.R."/>
            <person name="Helf M.J."/>
            <person name="Takada K."/>
            <person name="Gernert C."/>
            <person name="Steffens U.A."/>
            <person name="Heycke N."/>
            <person name="Schmitt S."/>
            <person name="Rinke C."/>
            <person name="Helfrich E.J."/>
            <person name="Brachmann A.O."/>
            <person name="Gurgui C."/>
            <person name="Wakimoto T."/>
            <person name="Kracht M."/>
            <person name="Crusemann M."/>
            <person name="Hentschel U."/>
            <person name="Abe I."/>
            <person name="Matsunaga S."/>
            <person name="Kalinowski J."/>
            <person name="Takeyama H."/>
            <person name="Piel J."/>
        </authorList>
    </citation>
    <scope>NUCLEOTIDE SEQUENCE [LARGE SCALE GENOMIC DNA]</scope>
    <source>
        <strain evidence="3">TSY1</strain>
    </source>
</reference>
<name>W4L8L4_ENTF1</name>
<dbReference type="EMBL" id="AZHW01001078">
    <property type="protein sequence ID" value="ETW94347.1"/>
    <property type="molecule type" value="Genomic_DNA"/>
</dbReference>
<evidence type="ECO:0000313" key="3">
    <source>
        <dbReference type="Proteomes" id="UP000019141"/>
    </source>
</evidence>
<evidence type="ECO:0000313" key="2">
    <source>
        <dbReference type="EMBL" id="ETW94347.1"/>
    </source>
</evidence>